<dbReference type="InterPro" id="IPR010982">
    <property type="entry name" value="Lambda_DNA-bd_dom_sf"/>
</dbReference>
<dbReference type="SMART" id="SM00530">
    <property type="entry name" value="HTH_XRE"/>
    <property type="match status" value="1"/>
</dbReference>
<proteinExistence type="predicted"/>
<evidence type="ECO:0000259" key="3">
    <source>
        <dbReference type="PROSITE" id="PS50943"/>
    </source>
</evidence>
<dbReference type="Proteomes" id="UP000192251">
    <property type="component" value="Chromosome"/>
</dbReference>
<sequence>MTDRHDMDELHGNRGSLAAQLRLLRTRRGLTLSALAKRTSYSRSSWERYLNGKALPPRTAVNEFAAAVGVPAAPLLSLREQEQDGRRPSFRNTLLHREPPAPGGALPHDGRGHEGPGPDVQGPDVQRPGAQRPGAQRPEVQASGDTATGAGETTGELAPPTRPTRPTSPLIPGDGDAPGGVTGTPPGAPVGTGAPDSAPQPSRTRMTLVSAASACTALVAGILIGGWIFGGDNAEGQNREKAQGDPLCLEFECRDKDSQRMGCHIGAWTSAATWSGRTYIELRYSPRCRAAWARITDAHVDDTARVESSRGVSNERSVTYENDTYSPMIEAPYPASARACGVIKGKETCTPSGGPSPMPPALTDEREPARKPAPTESG</sequence>
<feature type="compositionally biased region" description="Low complexity" evidence="1">
    <location>
        <begin position="142"/>
        <end position="175"/>
    </location>
</feature>
<evidence type="ECO:0000256" key="1">
    <source>
        <dbReference type="SAM" id="MobiDB-lite"/>
    </source>
</evidence>
<feature type="domain" description="HTH cro/C1-type" evidence="3">
    <location>
        <begin position="21"/>
        <end position="75"/>
    </location>
</feature>
<organism evidence="4 5">
    <name type="scientific">Kitasatospora albolonga</name>
    <dbReference type="NCBI Taxonomy" id="68173"/>
    <lineage>
        <taxon>Bacteria</taxon>
        <taxon>Bacillati</taxon>
        <taxon>Actinomycetota</taxon>
        <taxon>Actinomycetes</taxon>
        <taxon>Kitasatosporales</taxon>
        <taxon>Streptomycetaceae</taxon>
        <taxon>Kitasatospora</taxon>
    </lineage>
</organism>
<feature type="transmembrane region" description="Helical" evidence="2">
    <location>
        <begin position="208"/>
        <end position="229"/>
    </location>
</feature>
<feature type="region of interest" description="Disordered" evidence="1">
    <location>
        <begin position="345"/>
        <end position="378"/>
    </location>
</feature>
<gene>
    <name evidence="4" type="ORF">B7C62_32805</name>
</gene>
<evidence type="ECO:0000313" key="4">
    <source>
        <dbReference type="EMBL" id="ARF76537.1"/>
    </source>
</evidence>
<dbReference type="Gene3D" id="1.10.260.40">
    <property type="entry name" value="lambda repressor-like DNA-binding domains"/>
    <property type="match status" value="1"/>
</dbReference>
<feature type="compositionally biased region" description="Low complexity" evidence="1">
    <location>
        <begin position="183"/>
        <end position="196"/>
    </location>
</feature>
<dbReference type="AlphaFoldDB" id="A0ABC8C1D6"/>
<dbReference type="InterPro" id="IPR021224">
    <property type="entry name" value="DUF2690"/>
</dbReference>
<evidence type="ECO:0000313" key="5">
    <source>
        <dbReference type="Proteomes" id="UP000192251"/>
    </source>
</evidence>
<dbReference type="SUPFAM" id="SSF47413">
    <property type="entry name" value="lambda repressor-like DNA-binding domains"/>
    <property type="match status" value="1"/>
</dbReference>
<keyword evidence="2" id="KW-1133">Transmembrane helix</keyword>
<dbReference type="Pfam" id="PF10901">
    <property type="entry name" value="DUF2690"/>
    <property type="match status" value="1"/>
</dbReference>
<feature type="region of interest" description="Disordered" evidence="1">
    <location>
        <begin position="81"/>
        <end position="205"/>
    </location>
</feature>
<dbReference type="Pfam" id="PF13560">
    <property type="entry name" value="HTH_31"/>
    <property type="match status" value="1"/>
</dbReference>
<dbReference type="PROSITE" id="PS50943">
    <property type="entry name" value="HTH_CROC1"/>
    <property type="match status" value="1"/>
</dbReference>
<reference evidence="4 5" key="1">
    <citation type="submission" date="2017-04" db="EMBL/GenBank/DDBJ databases">
        <title>The complete genome sequence of Streptomyces albolongus YIM 101047, the producer of novel bafilomycins and novel odoriferous sesquiterpenoids.</title>
        <authorList>
            <person name="Yin M."/>
            <person name="Jiang Y."/>
        </authorList>
    </citation>
    <scope>NUCLEOTIDE SEQUENCE [LARGE SCALE GENOMIC DNA]</scope>
    <source>
        <strain evidence="4 5">YIM 101047</strain>
    </source>
</reference>
<dbReference type="InterPro" id="IPR001387">
    <property type="entry name" value="Cro/C1-type_HTH"/>
</dbReference>
<keyword evidence="5" id="KW-1185">Reference proteome</keyword>
<protein>
    <recommendedName>
        <fullName evidence="3">HTH cro/C1-type domain-containing protein</fullName>
    </recommendedName>
</protein>
<keyword evidence="2" id="KW-0472">Membrane</keyword>
<dbReference type="EMBL" id="CP020563">
    <property type="protein sequence ID" value="ARF76537.1"/>
    <property type="molecule type" value="Genomic_DNA"/>
</dbReference>
<accession>A0ABC8C1D6</accession>
<keyword evidence="2" id="KW-0812">Transmembrane</keyword>
<name>A0ABC8C1D6_9ACTN</name>
<dbReference type="KEGG" id="kab:B7C62_32805"/>
<evidence type="ECO:0000256" key="2">
    <source>
        <dbReference type="SAM" id="Phobius"/>
    </source>
</evidence>